<comment type="caution">
    <text evidence="1">The sequence shown here is derived from an EMBL/GenBank/DDBJ whole genome shotgun (WGS) entry which is preliminary data.</text>
</comment>
<dbReference type="EMBL" id="LVKB01000045">
    <property type="protein sequence ID" value="ORD97035.1"/>
    <property type="molecule type" value="Genomic_DNA"/>
</dbReference>
<dbReference type="VEuPathDB" id="MicrosporidiaDB:A0H76_2785"/>
<accession>A0A1X0QBF8</accession>
<evidence type="ECO:0000313" key="2">
    <source>
        <dbReference type="Proteomes" id="UP000192356"/>
    </source>
</evidence>
<dbReference type="VEuPathDB" id="MicrosporidiaDB:HERIO_1053"/>
<dbReference type="AlphaFoldDB" id="A0A1X0QBF8"/>
<keyword evidence="2" id="KW-1185">Reference proteome</keyword>
<name>A0A1X0QBF8_9MICR</name>
<dbReference type="Proteomes" id="UP000192356">
    <property type="component" value="Unassembled WGS sequence"/>
</dbReference>
<proteinExistence type="predicted"/>
<organism evidence="1 2">
    <name type="scientific">Hepatospora eriocheir</name>
    <dbReference type="NCBI Taxonomy" id="1081669"/>
    <lineage>
        <taxon>Eukaryota</taxon>
        <taxon>Fungi</taxon>
        <taxon>Fungi incertae sedis</taxon>
        <taxon>Microsporidia</taxon>
        <taxon>Hepatosporidae</taxon>
        <taxon>Hepatospora</taxon>
    </lineage>
</organism>
<protein>
    <submittedName>
        <fullName evidence="1">Uncharacterized protein</fullName>
    </submittedName>
</protein>
<reference evidence="1 2" key="1">
    <citation type="journal article" date="2017" name="Environ. Microbiol.">
        <title>Decay of the glycolytic pathway and adaptation to intranuclear parasitism within Enterocytozoonidae microsporidia.</title>
        <authorList>
            <person name="Wiredu Boakye D."/>
            <person name="Jaroenlak P."/>
            <person name="Prachumwat A."/>
            <person name="Williams T.A."/>
            <person name="Bateman K.S."/>
            <person name="Itsathitphaisarn O."/>
            <person name="Sritunyalucksana K."/>
            <person name="Paszkiewicz K.H."/>
            <person name="Moore K.A."/>
            <person name="Stentiford G.D."/>
            <person name="Williams B.A."/>
        </authorList>
    </citation>
    <scope>NUCLEOTIDE SEQUENCE [LARGE SCALE GENOMIC DNA]</scope>
    <source>
        <strain evidence="1 2">GB1</strain>
    </source>
</reference>
<sequence length="163" mass="19466">MNQNNTRISEEEWNLIFGFDNDGFKQTQEENLTNILKGEPCKIIKNKNITTQEIENNESNKNEKENSKEPIFNCKSFKILTTQQKDIIDREIVSSNLKLNKKQIRLIAKKYNIPINRALTYVFNKKLPNRRNYKNYLYMNYINIEELVSDMKEIEAKIKKLRE</sequence>
<dbReference type="OrthoDB" id="2186928at2759"/>
<gene>
    <name evidence="1" type="ORF">HERIO_1053</name>
</gene>
<evidence type="ECO:0000313" key="1">
    <source>
        <dbReference type="EMBL" id="ORD97035.1"/>
    </source>
</evidence>